<protein>
    <submittedName>
        <fullName evidence="3">Uncharacterized protein</fullName>
    </submittedName>
</protein>
<proteinExistence type="predicted"/>
<evidence type="ECO:0000256" key="1">
    <source>
        <dbReference type="SAM" id="MobiDB-lite"/>
    </source>
</evidence>
<evidence type="ECO:0000313" key="3">
    <source>
        <dbReference type="EMBL" id="CAD8775438.1"/>
    </source>
</evidence>
<gene>
    <name evidence="3" type="ORF">HTEP1355_LOCUS87</name>
</gene>
<reference evidence="3" key="1">
    <citation type="submission" date="2021-01" db="EMBL/GenBank/DDBJ databases">
        <authorList>
            <person name="Corre E."/>
            <person name="Pelletier E."/>
            <person name="Niang G."/>
            <person name="Scheremetjew M."/>
            <person name="Finn R."/>
            <person name="Kale V."/>
            <person name="Holt S."/>
            <person name="Cochrane G."/>
            <person name="Meng A."/>
            <person name="Brown T."/>
            <person name="Cohen L."/>
        </authorList>
    </citation>
    <scope>NUCLEOTIDE SEQUENCE</scope>
    <source>
        <strain evidence="3">CCMP443</strain>
    </source>
</reference>
<accession>A0A7S0V2H8</accession>
<keyword evidence="2" id="KW-1133">Transmembrane helix</keyword>
<feature type="region of interest" description="Disordered" evidence="1">
    <location>
        <begin position="98"/>
        <end position="150"/>
    </location>
</feature>
<dbReference type="AlphaFoldDB" id="A0A7S0V2H8"/>
<name>A0A7S0V2H8_9CRYP</name>
<organism evidence="3">
    <name type="scientific">Hemiselmis tepida</name>
    <dbReference type="NCBI Taxonomy" id="464990"/>
    <lineage>
        <taxon>Eukaryota</taxon>
        <taxon>Cryptophyceae</taxon>
        <taxon>Cryptomonadales</taxon>
        <taxon>Hemiselmidaceae</taxon>
        <taxon>Hemiselmis</taxon>
    </lineage>
</organism>
<keyword evidence="2" id="KW-0472">Membrane</keyword>
<evidence type="ECO:0000256" key="2">
    <source>
        <dbReference type="SAM" id="Phobius"/>
    </source>
</evidence>
<feature type="compositionally biased region" description="Pro residues" evidence="1">
    <location>
        <begin position="110"/>
        <end position="119"/>
    </location>
</feature>
<keyword evidence="2" id="KW-0812">Transmembrane</keyword>
<feature type="transmembrane region" description="Helical" evidence="2">
    <location>
        <begin position="36"/>
        <end position="56"/>
    </location>
</feature>
<sequence length="150" mass="15995">MMRTPDFKRNFETASSEVLIKMCDFDAVEVLSQSAALAQGAYTFLLIIASFLVAIFGDREEGRTIEEYLELKKQASLNQLQKREIDLDVTKAQLGTVSEKLKPAGGSPAPSAPARPPVGFPGAPQMPNQPGMPPFGAVPPGMGFPGGPGF</sequence>
<dbReference type="EMBL" id="HBFN01000158">
    <property type="protein sequence ID" value="CAD8775438.1"/>
    <property type="molecule type" value="Transcribed_RNA"/>
</dbReference>